<protein>
    <submittedName>
        <fullName evidence="3">Carboxypeptidase regulatory-like domain-containing protein</fullName>
    </submittedName>
</protein>
<proteinExistence type="predicted"/>
<comment type="caution">
    <text evidence="3">The sequence shown here is derived from an EMBL/GenBank/DDBJ whole genome shotgun (WGS) entry which is preliminary data.</text>
</comment>
<feature type="signal peptide" evidence="2">
    <location>
        <begin position="1"/>
        <end position="21"/>
    </location>
</feature>
<reference evidence="3 4" key="1">
    <citation type="submission" date="2020-02" db="EMBL/GenBank/DDBJ databases">
        <title>Aliifodinibius halophilus 2W32, complete genome.</title>
        <authorList>
            <person name="Li Y."/>
            <person name="Wu S."/>
        </authorList>
    </citation>
    <scope>NUCLEOTIDE SEQUENCE [LARGE SCALE GENOMIC DNA]</scope>
    <source>
        <strain evidence="3 4">2W32</strain>
    </source>
</reference>
<organism evidence="3 4">
    <name type="scientific">Fodinibius halophilus</name>
    <dbReference type="NCBI Taxonomy" id="1736908"/>
    <lineage>
        <taxon>Bacteria</taxon>
        <taxon>Pseudomonadati</taxon>
        <taxon>Balneolota</taxon>
        <taxon>Balneolia</taxon>
        <taxon>Balneolales</taxon>
        <taxon>Balneolaceae</taxon>
        <taxon>Fodinibius</taxon>
    </lineage>
</organism>
<dbReference type="PROSITE" id="PS51257">
    <property type="entry name" value="PROKAR_LIPOPROTEIN"/>
    <property type="match status" value="1"/>
</dbReference>
<dbReference type="GO" id="GO:0004180">
    <property type="term" value="F:carboxypeptidase activity"/>
    <property type="evidence" value="ECO:0007669"/>
    <property type="project" value="UniProtKB-KW"/>
</dbReference>
<keyword evidence="3" id="KW-0121">Carboxypeptidase</keyword>
<dbReference type="RefSeq" id="WP_165270320.1">
    <property type="nucleotide sequence ID" value="NZ_JAALLS010000020.1"/>
</dbReference>
<gene>
    <name evidence="3" type="ORF">G3569_14225</name>
</gene>
<keyword evidence="3" id="KW-0645">Protease</keyword>
<dbReference type="InterPro" id="IPR008969">
    <property type="entry name" value="CarboxyPept-like_regulatory"/>
</dbReference>
<dbReference type="Proteomes" id="UP000479132">
    <property type="component" value="Unassembled WGS sequence"/>
</dbReference>
<keyword evidence="4" id="KW-1185">Reference proteome</keyword>
<feature type="chain" id="PRO_5026791901" evidence="2">
    <location>
        <begin position="22"/>
        <end position="112"/>
    </location>
</feature>
<sequence length="112" mass="12061">MKSLLNLSILLLFLSVGCSKSTDSTTKEILLSGQVLELNSDSSSDPIASANVTAGGETTTSSSDGDYLLYLEPGTYELKATKNGFEPYSKSITIPEDTDGHYRDIIMTRSEN</sequence>
<dbReference type="AlphaFoldDB" id="A0A6M1TBZ6"/>
<evidence type="ECO:0000256" key="2">
    <source>
        <dbReference type="SAM" id="SignalP"/>
    </source>
</evidence>
<dbReference type="SUPFAM" id="SSF49464">
    <property type="entry name" value="Carboxypeptidase regulatory domain-like"/>
    <property type="match status" value="1"/>
</dbReference>
<evidence type="ECO:0000256" key="1">
    <source>
        <dbReference type="SAM" id="MobiDB-lite"/>
    </source>
</evidence>
<accession>A0A6M1TBZ6</accession>
<keyword evidence="3" id="KW-0378">Hydrolase</keyword>
<dbReference type="Gene3D" id="2.60.40.1120">
    <property type="entry name" value="Carboxypeptidase-like, regulatory domain"/>
    <property type="match status" value="1"/>
</dbReference>
<feature type="region of interest" description="Disordered" evidence="1">
    <location>
        <begin position="40"/>
        <end position="63"/>
    </location>
</feature>
<name>A0A6M1TBZ6_9BACT</name>
<dbReference type="EMBL" id="JAALLS010000020">
    <property type="protein sequence ID" value="NGP89511.1"/>
    <property type="molecule type" value="Genomic_DNA"/>
</dbReference>
<evidence type="ECO:0000313" key="3">
    <source>
        <dbReference type="EMBL" id="NGP89511.1"/>
    </source>
</evidence>
<keyword evidence="2" id="KW-0732">Signal</keyword>
<dbReference type="Pfam" id="PF13620">
    <property type="entry name" value="CarboxypepD_reg"/>
    <property type="match status" value="1"/>
</dbReference>
<evidence type="ECO:0000313" key="4">
    <source>
        <dbReference type="Proteomes" id="UP000479132"/>
    </source>
</evidence>